<name>A0A120FHA9_9HYPH</name>
<evidence type="ECO:0000256" key="1">
    <source>
        <dbReference type="SAM" id="MobiDB-lite"/>
    </source>
</evidence>
<keyword evidence="3" id="KW-1185">Reference proteome</keyword>
<proteinExistence type="predicted"/>
<comment type="caution">
    <text evidence="2">The sequence shown here is derived from an EMBL/GenBank/DDBJ whole genome shotgun (WGS) entry which is preliminary data.</text>
</comment>
<reference evidence="2 3" key="1">
    <citation type="submission" date="2015-11" db="EMBL/GenBank/DDBJ databases">
        <title>Draft Genome Sequence of the Strain BR 10423 (Rhizobium sp.) isolated from nodules of Mimosa pudica.</title>
        <authorList>
            <person name="Barauna A.C."/>
            <person name="Zilli J.E."/>
            <person name="Simoes-Araujo J.L."/>
            <person name="Reis V.M."/>
            <person name="James E.K."/>
            <person name="Reis F.B.Jr."/>
            <person name="Rouws L.F."/>
            <person name="Passos S.R."/>
            <person name="Gois S.R."/>
        </authorList>
    </citation>
    <scope>NUCLEOTIDE SEQUENCE [LARGE SCALE GENOMIC DNA]</scope>
    <source>
        <strain evidence="2 3">BR10423</strain>
    </source>
</reference>
<organism evidence="2 3">
    <name type="scientific">Rhizobium altiplani</name>
    <dbReference type="NCBI Taxonomy" id="1864509"/>
    <lineage>
        <taxon>Bacteria</taxon>
        <taxon>Pseudomonadati</taxon>
        <taxon>Pseudomonadota</taxon>
        <taxon>Alphaproteobacteria</taxon>
        <taxon>Hyphomicrobiales</taxon>
        <taxon>Rhizobiaceae</taxon>
        <taxon>Rhizobium/Agrobacterium group</taxon>
        <taxon>Rhizobium</taxon>
    </lineage>
</organism>
<accession>A0A120FHA9</accession>
<feature type="region of interest" description="Disordered" evidence="1">
    <location>
        <begin position="1"/>
        <end position="30"/>
    </location>
</feature>
<evidence type="ECO:0000313" key="2">
    <source>
        <dbReference type="EMBL" id="KWV45665.1"/>
    </source>
</evidence>
<protein>
    <submittedName>
        <fullName evidence="2">Uncharacterized protein</fullName>
    </submittedName>
</protein>
<dbReference type="OrthoDB" id="8320317at2"/>
<sequence>MADTKSNRTAMPWENDPIVQETSQAAPWESDPIVDEAPKALSSADIDPNLEAPAGVRARVGALDKPEDRLTALRKSYPDAQPYSGDNFIMTDPATGKTIIYNKPGWIPSMGDFASLIPEAGEAAGAVGGAVLGAIGGSAAPVVGTTAGAIGGAGTGATIGREAAQRSANYLFGNEDTRTGGEQAWDAAKTFGLNAGGEGLGLIAAPLVSKAARGVSNSVKDGPRRFVAGQADDPALAAQRAADFRGVGVEPTAGMVSGAPNTALKEQALAATRAGQQIQDRIGQAFGAMDNEAGRIVGDINPQTLTRQELGQALKDQSAAYKSASKARNDYLYDQVGKLTGDAPASGTNTRQFLDELQAERKTMGKSAVLNNGKSLDSVIEQTQAIVDDIGSGINFNTLKQARTNIGAIANDPGVDQVLRDRAQGLYTALAKDMGETAQSVGGDAFQAWKKANNRFRRTSDPTSIYSTKNSLDPILKAQTPEQAADWVLGQVNKGGTRINSVRRQIERTEGGSDLWNTLTGSTVERMGVDASGNFNPTRMLQGWAKMSDEAKDAMFHGTARSPYRQDLDRLARVADNMKSYRRMDNHSNTTKAANALSAMNPFDKTTLIGSLFVGPKAFAISAAGKGANYSYKRWQAKMLTSPETVRWLSQIPREEMSRGGLKGHLKQLGKVAASTSDNALAVAINDYFREIGYSE</sequence>
<dbReference type="AlphaFoldDB" id="A0A120FHA9"/>
<dbReference type="Proteomes" id="UP000068164">
    <property type="component" value="Unassembled WGS sequence"/>
</dbReference>
<dbReference type="EMBL" id="LNCD01000115">
    <property type="protein sequence ID" value="KWV45665.1"/>
    <property type="molecule type" value="Genomic_DNA"/>
</dbReference>
<evidence type="ECO:0000313" key="3">
    <source>
        <dbReference type="Proteomes" id="UP000068164"/>
    </source>
</evidence>
<gene>
    <name evidence="2" type="ORF">AS026_15785</name>
</gene>